<dbReference type="SUPFAM" id="SSF55920">
    <property type="entry name" value="Creatinase/aminopeptidase"/>
    <property type="match status" value="1"/>
</dbReference>
<evidence type="ECO:0000256" key="2">
    <source>
        <dbReference type="ARBA" id="ARBA00001936"/>
    </source>
</evidence>
<evidence type="ECO:0000256" key="11">
    <source>
        <dbReference type="ARBA" id="ARBA00023211"/>
    </source>
</evidence>
<evidence type="ECO:0000256" key="1">
    <source>
        <dbReference type="ARBA" id="ARBA00001424"/>
    </source>
</evidence>
<comment type="catalytic activity">
    <reaction evidence="1">
        <text>Release of any N-terminal amino acid, including proline, that is linked to proline, even from a dipeptide or tripeptide.</text>
        <dbReference type="EC" id="3.4.11.9"/>
    </reaction>
</comment>
<dbReference type="Gene3D" id="3.40.350.10">
    <property type="entry name" value="Creatinase/prolidase N-terminal domain"/>
    <property type="match status" value="2"/>
</dbReference>
<dbReference type="EMBL" id="JAEOAQ010000007">
    <property type="protein sequence ID" value="KAG5416993.1"/>
    <property type="molecule type" value="Genomic_DNA"/>
</dbReference>
<evidence type="ECO:0000313" key="15">
    <source>
        <dbReference type="EMBL" id="KAG5416993.1"/>
    </source>
</evidence>
<dbReference type="Pfam" id="PF00557">
    <property type="entry name" value="Peptidase_M24"/>
    <property type="match status" value="1"/>
</dbReference>
<dbReference type="CDD" id="cd01085">
    <property type="entry name" value="APP"/>
    <property type="match status" value="1"/>
</dbReference>
<dbReference type="InterPro" id="IPR032416">
    <property type="entry name" value="Peptidase_M24_C"/>
</dbReference>
<dbReference type="InterPro" id="IPR029149">
    <property type="entry name" value="Creatin/AminoP/Spt16_N"/>
</dbReference>
<dbReference type="InterPro" id="IPR000994">
    <property type="entry name" value="Pept_M24"/>
</dbReference>
<proteinExistence type="inferred from homology"/>
<keyword evidence="7" id="KW-0963">Cytoplasm</keyword>
<dbReference type="PANTHER" id="PTHR43763">
    <property type="entry name" value="XAA-PRO AMINOPEPTIDASE 1"/>
    <property type="match status" value="1"/>
</dbReference>
<dbReference type="InterPro" id="IPR033740">
    <property type="entry name" value="Pept_M24B"/>
</dbReference>
<dbReference type="Gene3D" id="3.90.230.10">
    <property type="entry name" value="Creatinase/methionine aminopeptidase superfamily"/>
    <property type="match status" value="1"/>
</dbReference>
<dbReference type="Proteomes" id="UP000669133">
    <property type="component" value="Unassembled WGS sequence"/>
</dbReference>
<dbReference type="EC" id="3.4.11.9" evidence="5"/>
<feature type="domain" description="Peptidase M24 C-terminal" evidence="14">
    <location>
        <begin position="638"/>
        <end position="700"/>
    </location>
</feature>
<dbReference type="GeneID" id="93653253"/>
<dbReference type="SUPFAM" id="SSF53092">
    <property type="entry name" value="Creatinase/prolidase N-terminal domain"/>
    <property type="match status" value="1"/>
</dbReference>
<dbReference type="InterPro" id="IPR036005">
    <property type="entry name" value="Creatinase/aminopeptidase-like"/>
</dbReference>
<dbReference type="Pfam" id="PF16188">
    <property type="entry name" value="Peptidase_M24_C"/>
    <property type="match status" value="1"/>
</dbReference>
<evidence type="ECO:0000259" key="12">
    <source>
        <dbReference type="Pfam" id="PF00557"/>
    </source>
</evidence>
<dbReference type="Pfam" id="PF16189">
    <property type="entry name" value="Creatinase_N_2"/>
    <property type="match status" value="1"/>
</dbReference>
<dbReference type="InterPro" id="IPR050422">
    <property type="entry name" value="X-Pro_aminopeptidase_P"/>
</dbReference>
<dbReference type="PANTHER" id="PTHR43763:SF6">
    <property type="entry name" value="XAA-PRO AMINOPEPTIDASE 1"/>
    <property type="match status" value="1"/>
</dbReference>
<dbReference type="FunFam" id="3.40.350.10:FF:000015">
    <property type="entry name" value="Xaa-Pro aminopeptidase app-1"/>
    <property type="match status" value="1"/>
</dbReference>
<dbReference type="GO" id="GO:0005737">
    <property type="term" value="C:cytoplasm"/>
    <property type="evidence" value="ECO:0007669"/>
    <property type="project" value="UniProtKB-SubCell"/>
</dbReference>
<comment type="similarity">
    <text evidence="4">Belongs to the peptidase M24B family.</text>
</comment>
<dbReference type="FunFam" id="3.90.230.10:FF:000007">
    <property type="entry name" value="Xaa-Pro aminopeptidase P"/>
    <property type="match status" value="1"/>
</dbReference>
<evidence type="ECO:0000313" key="16">
    <source>
        <dbReference type="Proteomes" id="UP000669133"/>
    </source>
</evidence>
<feature type="domain" description="Peptidase M24" evidence="12">
    <location>
        <begin position="414"/>
        <end position="628"/>
    </location>
</feature>
<name>A0A8H8D8E3_9ASCO</name>
<sequence>MSRVARANCANCTCSPGLLSRTNKKSMSFAKRINLNRLNSGGSLKDGHSQSRKGSVFTLDPSLCLPETKEVNTTHRLERLRQEMKKQDLGVYIVPSEDQHQSEYTSAYDQKRSFISGFSGSAGVAIITRDLNSVGGDDFTQGSAALSTDGRYFTQALEELDFNWILLKQGAKGEPTWEEWTAQQASQLSLDSGSKVKIGVDPKLWSYKQYQKFKGVVEKQLVKTPKAQIEITPVTDNLINKIWEDFESLPPSTLGDIKHLDLTFTGKEASDKIKEIRDEVIKDDVEGMVITALDEIAWLLNLRGSDIQYNPVFYSFVILTKNQLKLFIGENRLSSQIIEELKQIGVSIEPYEQFYSSLSSLSKEIAVDNKKLFIPNNANWEVVRSLQCSFTEGLSAVELQKSIKNETELKGAEIAHLKDGRALIKFFAWLENQVIEKEEMIDEVEADEKLSEFRSQEDNFVGLSFDTISATGANGAVIHYKPEKGACSVINPEKIYLNDSGAQFLEGTTDTTRTVHFGVPTREEVRNYTLVLKGNIALSTLKFPEGSTGNLIDSIARQFLWEYGLDYGHGTSHGIGAYLNVHEGPIGIGPRPNAAVNALQSGNLISNEPGYYKEGDYGIRIENVMYIKPSQYTFAGKKFLEFQTVTKVPFCRKLIDPCMLTEKELRWINKYHASIWRELSDTLDKHSITYKWLKRETEPFAP</sequence>
<dbReference type="GO" id="GO:0070006">
    <property type="term" value="F:metalloaminopeptidase activity"/>
    <property type="evidence" value="ECO:0007669"/>
    <property type="project" value="InterPro"/>
</dbReference>
<keyword evidence="16" id="KW-1185">Reference proteome</keyword>
<dbReference type="OrthoDB" id="9995434at2759"/>
<evidence type="ECO:0000256" key="5">
    <source>
        <dbReference type="ARBA" id="ARBA00012574"/>
    </source>
</evidence>
<dbReference type="AlphaFoldDB" id="A0A8H8D8E3"/>
<dbReference type="GO" id="GO:0006508">
    <property type="term" value="P:proteolysis"/>
    <property type="evidence" value="ECO:0007669"/>
    <property type="project" value="UniProtKB-KW"/>
</dbReference>
<evidence type="ECO:0000256" key="6">
    <source>
        <dbReference type="ARBA" id="ARBA00022438"/>
    </source>
</evidence>
<keyword evidence="6" id="KW-0031">Aminopeptidase</keyword>
<keyword evidence="8" id="KW-0645">Protease</keyword>
<dbReference type="InterPro" id="IPR000587">
    <property type="entry name" value="Creatinase_N"/>
</dbReference>
<evidence type="ECO:0000256" key="4">
    <source>
        <dbReference type="ARBA" id="ARBA00008766"/>
    </source>
</evidence>
<evidence type="ECO:0000259" key="14">
    <source>
        <dbReference type="Pfam" id="PF16188"/>
    </source>
</evidence>
<evidence type="ECO:0000256" key="3">
    <source>
        <dbReference type="ARBA" id="ARBA00004496"/>
    </source>
</evidence>
<reference evidence="15 16" key="1">
    <citation type="submission" date="2020-12" db="EMBL/GenBank/DDBJ databases">
        <title>Effect of drift, selection, and recombination on the evolution of hybrid genomes in Candida yeast pathogens.</title>
        <authorList>
            <person name="Mixao V."/>
            <person name="Ksiezopolska E."/>
            <person name="Saus E."/>
            <person name="Boekhout T."/>
            <person name="Gacser A."/>
            <person name="Gabaldon T."/>
        </authorList>
    </citation>
    <scope>NUCLEOTIDE SEQUENCE [LARGE SCALE GENOMIC DNA]</scope>
    <source>
        <strain evidence="15 16">BP57</strain>
    </source>
</reference>
<feature type="domain" description="Creatinase N-terminal" evidence="13">
    <location>
        <begin position="76"/>
        <end position="223"/>
    </location>
</feature>
<accession>A0A8H8D8E3</accession>
<evidence type="ECO:0000259" key="13">
    <source>
        <dbReference type="Pfam" id="PF01321"/>
    </source>
</evidence>
<keyword evidence="9" id="KW-0479">Metal-binding</keyword>
<evidence type="ECO:0000256" key="7">
    <source>
        <dbReference type="ARBA" id="ARBA00022490"/>
    </source>
</evidence>
<evidence type="ECO:0000256" key="10">
    <source>
        <dbReference type="ARBA" id="ARBA00022801"/>
    </source>
</evidence>
<dbReference type="RefSeq" id="XP_067546109.1">
    <property type="nucleotide sequence ID" value="XM_067693716.1"/>
</dbReference>
<organism evidence="15 16">
    <name type="scientific">Candida metapsilosis</name>
    <dbReference type="NCBI Taxonomy" id="273372"/>
    <lineage>
        <taxon>Eukaryota</taxon>
        <taxon>Fungi</taxon>
        <taxon>Dikarya</taxon>
        <taxon>Ascomycota</taxon>
        <taxon>Saccharomycotina</taxon>
        <taxon>Pichiomycetes</taxon>
        <taxon>Debaryomycetaceae</taxon>
        <taxon>Candida/Lodderomyces clade</taxon>
        <taxon>Candida</taxon>
    </lineage>
</organism>
<keyword evidence="11" id="KW-0464">Manganese</keyword>
<evidence type="ECO:0000256" key="9">
    <source>
        <dbReference type="ARBA" id="ARBA00022723"/>
    </source>
</evidence>
<comment type="subcellular location">
    <subcellularLocation>
        <location evidence="3">Cytoplasm</location>
    </subcellularLocation>
</comment>
<keyword evidence="10" id="KW-0378">Hydrolase</keyword>
<protein>
    <recommendedName>
        <fullName evidence="5">Xaa-Pro aminopeptidase</fullName>
        <ecNumber evidence="5">3.4.11.9</ecNumber>
    </recommendedName>
</protein>
<gene>
    <name evidence="15" type="ORF">I9W82_004624</name>
</gene>
<dbReference type="Pfam" id="PF01321">
    <property type="entry name" value="Creatinase_N"/>
    <property type="match status" value="1"/>
</dbReference>
<evidence type="ECO:0000256" key="8">
    <source>
        <dbReference type="ARBA" id="ARBA00022670"/>
    </source>
</evidence>
<comment type="cofactor">
    <cofactor evidence="2">
        <name>Mn(2+)</name>
        <dbReference type="ChEBI" id="CHEBI:29035"/>
    </cofactor>
</comment>
<dbReference type="GO" id="GO:0046872">
    <property type="term" value="F:metal ion binding"/>
    <property type="evidence" value="ECO:0007669"/>
    <property type="project" value="UniProtKB-KW"/>
</dbReference>
<comment type="caution">
    <text evidence="15">The sequence shown here is derived from an EMBL/GenBank/DDBJ whole genome shotgun (WGS) entry which is preliminary data.</text>
</comment>